<evidence type="ECO:0000256" key="3">
    <source>
        <dbReference type="ARBA" id="ARBA00023004"/>
    </source>
</evidence>
<dbReference type="InterPro" id="IPR033658">
    <property type="entry name" value="GRX_PICOT-like"/>
</dbReference>
<dbReference type="InterPro" id="IPR002109">
    <property type="entry name" value="Glutaredoxin"/>
</dbReference>
<dbReference type="EMBL" id="ML005052">
    <property type="protein sequence ID" value="RKP20520.1"/>
    <property type="molecule type" value="Genomic_DNA"/>
</dbReference>
<keyword evidence="3" id="KW-0408">Iron</keyword>
<keyword evidence="2" id="KW-0479">Metal-binding</keyword>
<dbReference type="PANTHER" id="PTHR10293">
    <property type="entry name" value="GLUTAREDOXIN FAMILY MEMBER"/>
    <property type="match status" value="1"/>
</dbReference>
<dbReference type="InterPro" id="IPR004480">
    <property type="entry name" value="Monothiol_GRX-rel"/>
</dbReference>
<keyword evidence="1" id="KW-0001">2Fe-2S</keyword>
<dbReference type="Pfam" id="PF00462">
    <property type="entry name" value="Glutaredoxin"/>
    <property type="match status" value="1"/>
</dbReference>
<evidence type="ECO:0000256" key="2">
    <source>
        <dbReference type="ARBA" id="ARBA00022723"/>
    </source>
</evidence>
<dbReference type="Proteomes" id="UP000281549">
    <property type="component" value="Unassembled WGS sequence"/>
</dbReference>
<evidence type="ECO:0000256" key="4">
    <source>
        <dbReference type="ARBA" id="ARBA00023014"/>
    </source>
</evidence>
<protein>
    <recommendedName>
        <fullName evidence="6">Monothiol glutaredoxin-5, mitochondrial</fullName>
    </recommendedName>
</protein>
<keyword evidence="4" id="KW-0411">Iron-sulfur</keyword>
<dbReference type="FunFam" id="3.40.30.10:FF:000005">
    <property type="entry name" value="Glutaredoxin 5"/>
    <property type="match status" value="1"/>
</dbReference>
<dbReference type="GO" id="GO:0005759">
    <property type="term" value="C:mitochondrial matrix"/>
    <property type="evidence" value="ECO:0007669"/>
    <property type="project" value="TreeGrafter"/>
</dbReference>
<evidence type="ECO:0000256" key="5">
    <source>
        <dbReference type="ARBA" id="ARBA00023284"/>
    </source>
</evidence>
<accession>A0A4P9YPB9</accession>
<dbReference type="Gene3D" id="3.40.30.10">
    <property type="entry name" value="Glutaredoxin"/>
    <property type="match status" value="1"/>
</dbReference>
<dbReference type="InterPro" id="IPR036249">
    <property type="entry name" value="Thioredoxin-like_sf"/>
</dbReference>
<evidence type="ECO:0000256" key="1">
    <source>
        <dbReference type="ARBA" id="ARBA00022714"/>
    </source>
</evidence>
<name>A0A4P9YPB9_ROZAC</name>
<evidence type="ECO:0000259" key="7">
    <source>
        <dbReference type="Pfam" id="PF00462"/>
    </source>
</evidence>
<organism evidence="8 9">
    <name type="scientific">Rozella allomycis (strain CSF55)</name>
    <dbReference type="NCBI Taxonomy" id="988480"/>
    <lineage>
        <taxon>Eukaryota</taxon>
        <taxon>Fungi</taxon>
        <taxon>Fungi incertae sedis</taxon>
        <taxon>Cryptomycota</taxon>
        <taxon>Cryptomycota incertae sedis</taxon>
        <taxon>Rozella</taxon>
    </lineage>
</organism>
<dbReference type="PANTHER" id="PTHR10293:SF16">
    <property type="entry name" value="GLUTAREDOXIN-RELATED PROTEIN 5, MITOCHONDRIAL"/>
    <property type="match status" value="1"/>
</dbReference>
<reference evidence="9" key="1">
    <citation type="journal article" date="2018" name="Nat. Microbiol.">
        <title>Leveraging single-cell genomics to expand the fungal tree of life.</title>
        <authorList>
            <person name="Ahrendt S.R."/>
            <person name="Quandt C.A."/>
            <person name="Ciobanu D."/>
            <person name="Clum A."/>
            <person name="Salamov A."/>
            <person name="Andreopoulos B."/>
            <person name="Cheng J.F."/>
            <person name="Woyke T."/>
            <person name="Pelin A."/>
            <person name="Henrissat B."/>
            <person name="Reynolds N.K."/>
            <person name="Benny G.L."/>
            <person name="Smith M.E."/>
            <person name="James T.Y."/>
            <person name="Grigoriev I.V."/>
        </authorList>
    </citation>
    <scope>NUCLEOTIDE SEQUENCE [LARGE SCALE GENOMIC DNA]</scope>
    <source>
        <strain evidence="9">CSF55</strain>
    </source>
</reference>
<dbReference type="GO" id="GO:0044571">
    <property type="term" value="P:[2Fe-2S] cluster assembly"/>
    <property type="evidence" value="ECO:0007669"/>
    <property type="project" value="UniProtKB-ARBA"/>
</dbReference>
<dbReference type="GO" id="GO:0015036">
    <property type="term" value="F:disulfide oxidoreductase activity"/>
    <property type="evidence" value="ECO:0007669"/>
    <property type="project" value="UniProtKB-ARBA"/>
</dbReference>
<dbReference type="CDD" id="cd03028">
    <property type="entry name" value="GRX_PICOT_like"/>
    <property type="match status" value="1"/>
</dbReference>
<evidence type="ECO:0000313" key="8">
    <source>
        <dbReference type="EMBL" id="RKP20520.1"/>
    </source>
</evidence>
<dbReference type="AlphaFoldDB" id="A0A4P9YPB9"/>
<evidence type="ECO:0000256" key="6">
    <source>
        <dbReference type="ARBA" id="ARBA00067618"/>
    </source>
</evidence>
<sequence>MQRLNILKTYSRLFSTSIQDKIKQTIQQNDIVVFMKGTVDRPMCGFSRAACQILYMNGVPRITGVNVLASDDLRQGVKEFTKWPTIPQIFVKGEFVGGADIILEMHQSGQLKSYLKDKGIQLEETDKDVLEPPKEQ</sequence>
<proteinExistence type="predicted"/>
<keyword evidence="5" id="KW-0676">Redox-active center</keyword>
<evidence type="ECO:0000313" key="9">
    <source>
        <dbReference type="Proteomes" id="UP000281549"/>
    </source>
</evidence>
<dbReference type="PROSITE" id="PS51354">
    <property type="entry name" value="GLUTAREDOXIN_2"/>
    <property type="match status" value="1"/>
</dbReference>
<feature type="domain" description="Glutaredoxin" evidence="7">
    <location>
        <begin position="31"/>
        <end position="96"/>
    </location>
</feature>
<dbReference type="SUPFAM" id="SSF52833">
    <property type="entry name" value="Thioredoxin-like"/>
    <property type="match status" value="1"/>
</dbReference>
<gene>
    <name evidence="8" type="ORF">ROZALSC1DRAFT_27996</name>
</gene>
<dbReference type="NCBIfam" id="TIGR00365">
    <property type="entry name" value="Grx4 family monothiol glutaredoxin"/>
    <property type="match status" value="1"/>
</dbReference>
<dbReference type="GO" id="GO:0046872">
    <property type="term" value="F:metal ion binding"/>
    <property type="evidence" value="ECO:0007669"/>
    <property type="project" value="UniProtKB-KW"/>
</dbReference>
<dbReference type="GO" id="GO:0051537">
    <property type="term" value="F:2 iron, 2 sulfur cluster binding"/>
    <property type="evidence" value="ECO:0007669"/>
    <property type="project" value="UniProtKB-KW"/>
</dbReference>